<evidence type="ECO:0000313" key="1">
    <source>
        <dbReference type="EMBL" id="GAT46674.1"/>
    </source>
</evidence>
<proteinExistence type="predicted"/>
<sequence length="302" mass="34742">MRSFPHVLPRSPSELAALNIKPLDDDERRFAGAFRPPFVLTRDTRRYATMVEVVDKRFVRKVAQGEIVLKPGQEQEHADAVKRNNAAMVIRAQKRCAWIDSNAFFNVKQQILAMGNRLGERGEMLFTAFNAMEDDHARGAWANWVGFEMARKQFLVKVQNDIDGFRLRWVLSQLEIDELVAGKVDAHLALVQVGDYPAELGTKSYAASDLAEDVRYHAPDEEGEKLAQDLLQISHYNYPVLYKEVQVKQSVLLLLDNWYMKQIWRARVVQYTLDEICDQATFVKCRLEVLDGVVAERIARRF</sequence>
<dbReference type="Proteomes" id="UP000815677">
    <property type="component" value="Unassembled WGS sequence"/>
</dbReference>
<gene>
    <name evidence="1" type="ORF">MCHLO_04175</name>
</gene>
<accession>A0ABQ0L888</accession>
<organism evidence="1 2">
    <name type="scientific">Mycena chlorophos</name>
    <name type="common">Agaric fungus</name>
    <name type="synonym">Agaricus chlorophos</name>
    <dbReference type="NCBI Taxonomy" id="658473"/>
    <lineage>
        <taxon>Eukaryota</taxon>
        <taxon>Fungi</taxon>
        <taxon>Dikarya</taxon>
        <taxon>Basidiomycota</taxon>
        <taxon>Agaricomycotina</taxon>
        <taxon>Agaricomycetes</taxon>
        <taxon>Agaricomycetidae</taxon>
        <taxon>Agaricales</taxon>
        <taxon>Marasmiineae</taxon>
        <taxon>Mycenaceae</taxon>
        <taxon>Mycena</taxon>
    </lineage>
</organism>
<keyword evidence="2" id="KW-1185">Reference proteome</keyword>
<reference evidence="1" key="1">
    <citation type="submission" date="2014-09" db="EMBL/GenBank/DDBJ databases">
        <title>Genome sequence of the luminous mushroom Mycena chlorophos for searching fungal bioluminescence genes.</title>
        <authorList>
            <person name="Tanaka Y."/>
            <person name="Kasuga D."/>
            <person name="Oba Y."/>
            <person name="Hase S."/>
            <person name="Sato K."/>
            <person name="Oba Y."/>
            <person name="Sakakibara Y."/>
        </authorList>
    </citation>
    <scope>NUCLEOTIDE SEQUENCE</scope>
</reference>
<name>A0ABQ0L888_MYCCL</name>
<protein>
    <submittedName>
        <fullName evidence="1">Uncharacterized protein</fullName>
    </submittedName>
</protein>
<evidence type="ECO:0000313" key="2">
    <source>
        <dbReference type="Proteomes" id="UP000815677"/>
    </source>
</evidence>
<dbReference type="EMBL" id="DF842698">
    <property type="protein sequence ID" value="GAT46674.1"/>
    <property type="molecule type" value="Genomic_DNA"/>
</dbReference>